<feature type="coiled-coil region" evidence="19">
    <location>
        <begin position="431"/>
        <end position="458"/>
    </location>
</feature>
<dbReference type="SMART" id="SM00233">
    <property type="entry name" value="PH"/>
    <property type="match status" value="1"/>
</dbReference>
<feature type="domain" description="PH" evidence="21">
    <location>
        <begin position="1666"/>
        <end position="1789"/>
    </location>
</feature>
<evidence type="ECO:0000256" key="8">
    <source>
        <dbReference type="ARBA" id="ARBA00023018"/>
    </source>
</evidence>
<evidence type="ECO:0000256" key="18">
    <source>
        <dbReference type="PROSITE-ProRule" id="PRU00283"/>
    </source>
</evidence>
<dbReference type="CDD" id="cd01233">
    <property type="entry name" value="PH_KIFIA_KIFIB"/>
    <property type="match status" value="1"/>
</dbReference>
<dbReference type="InterPro" id="IPR049780">
    <property type="entry name" value="PH_KIFIA_KIFIB"/>
</dbReference>
<feature type="coiled-coil region" evidence="19">
    <location>
        <begin position="629"/>
        <end position="678"/>
    </location>
</feature>
<keyword evidence="25" id="KW-1185">Reference proteome</keyword>
<keyword evidence="9 19" id="KW-0175">Coiled coil</keyword>
<dbReference type="InterPro" id="IPR036961">
    <property type="entry name" value="Kinesin_motor_dom_sf"/>
</dbReference>
<keyword evidence="11 18" id="KW-0505">Motor protein</keyword>
<feature type="region of interest" description="Disordered" evidence="20">
    <location>
        <begin position="1501"/>
        <end position="1540"/>
    </location>
</feature>
<dbReference type="Proteomes" id="UP000556165">
    <property type="component" value="Unassembled WGS sequence"/>
</dbReference>
<dbReference type="InterPro" id="IPR022164">
    <property type="entry name" value="Kinesin-like"/>
</dbReference>
<dbReference type="FunFam" id="2.30.29.30:FF:000023">
    <property type="entry name" value="Kinesin family member 1B"/>
    <property type="match status" value="1"/>
</dbReference>
<dbReference type="GO" id="GO:0010970">
    <property type="term" value="P:transport along microtubule"/>
    <property type="evidence" value="ECO:0007669"/>
    <property type="project" value="UniProtKB-ARBA"/>
</dbReference>
<accession>A0A7L4B184</accession>
<feature type="region of interest" description="Disordered" evidence="20">
    <location>
        <begin position="1614"/>
        <end position="1651"/>
    </location>
</feature>
<dbReference type="EMBL" id="VZZW01000424">
    <property type="protein sequence ID" value="NXW31144.1"/>
    <property type="molecule type" value="Genomic_DNA"/>
</dbReference>
<feature type="compositionally biased region" description="Acidic residues" evidence="20">
    <location>
        <begin position="901"/>
        <end position="912"/>
    </location>
</feature>
<comment type="catalytic activity">
    <reaction evidence="16">
        <text>ATP + H2O + a kinesin associated with a microtubule at position (n) = ADP + phosphate a kinesin associated with a microtubule at position (n+1, toward the plus end).</text>
        <dbReference type="EC" id="5.6.1.3"/>
    </reaction>
</comment>
<comment type="subcellular location">
    <subcellularLocation>
        <location evidence="1">Cytoplasm</location>
        <location evidence="1">Cytoskeleton</location>
    </subcellularLocation>
    <subcellularLocation>
        <location evidence="2">Cytoplasmic vesicle</location>
        <location evidence="2">Secretory vesicle membrane</location>
    </subcellularLocation>
    <subcellularLocation>
        <location evidence="15">Synapse</location>
    </subcellularLocation>
</comment>
<dbReference type="Pfam" id="PF00225">
    <property type="entry name" value="Kinesin"/>
    <property type="match status" value="1"/>
</dbReference>
<dbReference type="GO" id="GO:0005524">
    <property type="term" value="F:ATP binding"/>
    <property type="evidence" value="ECO:0007669"/>
    <property type="project" value="UniProtKB-UniRule"/>
</dbReference>
<organism evidence="24 25">
    <name type="scientific">Phaetusa simplex</name>
    <name type="common">large-billed tern</name>
    <dbReference type="NCBI Taxonomy" id="297813"/>
    <lineage>
        <taxon>Eukaryota</taxon>
        <taxon>Metazoa</taxon>
        <taxon>Chordata</taxon>
        <taxon>Craniata</taxon>
        <taxon>Vertebrata</taxon>
        <taxon>Euteleostomi</taxon>
        <taxon>Archelosauria</taxon>
        <taxon>Archosauria</taxon>
        <taxon>Dinosauria</taxon>
        <taxon>Saurischia</taxon>
        <taxon>Theropoda</taxon>
        <taxon>Coelurosauria</taxon>
        <taxon>Aves</taxon>
        <taxon>Neognathae</taxon>
        <taxon>Neoaves</taxon>
        <taxon>Charadriiformes</taxon>
        <taxon>Laridae</taxon>
        <taxon>Phaetusa</taxon>
    </lineage>
</organism>
<dbReference type="SUPFAM" id="SSF49879">
    <property type="entry name" value="SMAD/FHA domain"/>
    <property type="match status" value="1"/>
</dbReference>
<dbReference type="CDD" id="cd01365">
    <property type="entry name" value="KISc_KIF1A_KIF1B"/>
    <property type="match status" value="1"/>
</dbReference>
<feature type="compositionally biased region" description="Low complexity" evidence="20">
    <location>
        <begin position="1502"/>
        <end position="1520"/>
    </location>
</feature>
<dbReference type="Pfam" id="PF16183">
    <property type="entry name" value="Kinesin_assoc"/>
    <property type="match status" value="1"/>
</dbReference>
<keyword evidence="7 18" id="KW-0067">ATP-binding</keyword>
<dbReference type="Gene3D" id="6.10.250.2520">
    <property type="match status" value="1"/>
</dbReference>
<feature type="domain" description="FHA" evidence="22">
    <location>
        <begin position="517"/>
        <end position="573"/>
    </location>
</feature>
<dbReference type="Gene3D" id="3.40.850.10">
    <property type="entry name" value="Kinesin motor domain"/>
    <property type="match status" value="1"/>
</dbReference>
<evidence type="ECO:0000256" key="5">
    <source>
        <dbReference type="ARBA" id="ARBA00022701"/>
    </source>
</evidence>
<name>A0A7L4B184_9CHAR</name>
<dbReference type="PROSITE" id="PS00411">
    <property type="entry name" value="KINESIN_MOTOR_1"/>
    <property type="match status" value="1"/>
</dbReference>
<dbReference type="GO" id="GO:0005874">
    <property type="term" value="C:microtubule"/>
    <property type="evidence" value="ECO:0007669"/>
    <property type="project" value="UniProtKB-KW"/>
</dbReference>
<dbReference type="GO" id="GO:0008574">
    <property type="term" value="F:plus-end-directed microtubule motor activity"/>
    <property type="evidence" value="ECO:0007669"/>
    <property type="project" value="UniProtKB-EC"/>
</dbReference>
<dbReference type="FunFam" id="3.40.850.10:FF:000004">
    <property type="entry name" value="Kinesin-like protein isoform 2"/>
    <property type="match status" value="1"/>
</dbReference>
<keyword evidence="3" id="KW-0963">Cytoplasm</keyword>
<feature type="non-terminal residue" evidence="24">
    <location>
        <position position="1"/>
    </location>
</feature>
<keyword evidence="6 18" id="KW-0547">Nucleotide-binding</keyword>
<evidence type="ECO:0000256" key="9">
    <source>
        <dbReference type="ARBA" id="ARBA00023054"/>
    </source>
</evidence>
<keyword evidence="13" id="KW-0413">Isomerase</keyword>
<dbReference type="SUPFAM" id="SSF50729">
    <property type="entry name" value="PH domain-like"/>
    <property type="match status" value="1"/>
</dbReference>
<evidence type="ECO:0000256" key="2">
    <source>
        <dbReference type="ARBA" id="ARBA00004250"/>
    </source>
</evidence>
<keyword evidence="8" id="KW-0770">Synapse</keyword>
<dbReference type="InterPro" id="IPR001849">
    <property type="entry name" value="PH_domain"/>
</dbReference>
<proteinExistence type="inferred from homology"/>
<dbReference type="InterPro" id="IPR032405">
    <property type="entry name" value="Kinesin_assoc"/>
</dbReference>
<dbReference type="InterPro" id="IPR027417">
    <property type="entry name" value="P-loop_NTPase"/>
</dbReference>
<evidence type="ECO:0000256" key="6">
    <source>
        <dbReference type="ARBA" id="ARBA00022741"/>
    </source>
</evidence>
<gene>
    <name evidence="24" type="primary">Kif1b_1</name>
    <name evidence="24" type="ORF">PHASIM_R01883</name>
</gene>
<dbReference type="InterPro" id="IPR008984">
    <property type="entry name" value="SMAD_FHA_dom_sf"/>
</dbReference>
<dbReference type="GO" id="GO:0045202">
    <property type="term" value="C:synapse"/>
    <property type="evidence" value="ECO:0007669"/>
    <property type="project" value="UniProtKB-SubCell"/>
</dbReference>
<dbReference type="SMART" id="SM00240">
    <property type="entry name" value="FHA"/>
    <property type="match status" value="1"/>
</dbReference>
<dbReference type="Pfam" id="PF00169">
    <property type="entry name" value="PH"/>
    <property type="match status" value="1"/>
</dbReference>
<dbReference type="Pfam" id="PF12473">
    <property type="entry name" value="DUF3694"/>
    <property type="match status" value="1"/>
</dbReference>
<feature type="non-terminal residue" evidence="24">
    <location>
        <position position="1793"/>
    </location>
</feature>
<evidence type="ECO:0000256" key="17">
    <source>
        <dbReference type="ARBA" id="ARBA00066390"/>
    </source>
</evidence>
<evidence type="ECO:0000256" key="15">
    <source>
        <dbReference type="ARBA" id="ARBA00034103"/>
    </source>
</evidence>
<feature type="compositionally biased region" description="Basic and acidic residues" evidence="20">
    <location>
        <begin position="1634"/>
        <end position="1651"/>
    </location>
</feature>
<dbReference type="InterPro" id="IPR001752">
    <property type="entry name" value="Kinesin_motor_dom"/>
</dbReference>
<evidence type="ECO:0000256" key="3">
    <source>
        <dbReference type="ARBA" id="ARBA00022490"/>
    </source>
</evidence>
<feature type="domain" description="Kinesin motor" evidence="23">
    <location>
        <begin position="1"/>
        <end position="321"/>
    </location>
</feature>
<dbReference type="PROSITE" id="PS50003">
    <property type="entry name" value="PH_DOMAIN"/>
    <property type="match status" value="1"/>
</dbReference>
<evidence type="ECO:0000256" key="19">
    <source>
        <dbReference type="SAM" id="Coils"/>
    </source>
</evidence>
<dbReference type="InterPro" id="IPR049779">
    <property type="entry name" value="FHA_KIF1A"/>
</dbReference>
<dbReference type="InterPro" id="IPR011993">
    <property type="entry name" value="PH-like_dom_sf"/>
</dbReference>
<evidence type="ECO:0000256" key="14">
    <source>
        <dbReference type="ARBA" id="ARBA00023329"/>
    </source>
</evidence>
<dbReference type="PROSITE" id="PS50006">
    <property type="entry name" value="FHA_DOMAIN"/>
    <property type="match status" value="1"/>
</dbReference>
<evidence type="ECO:0000256" key="1">
    <source>
        <dbReference type="ARBA" id="ARBA00004245"/>
    </source>
</evidence>
<dbReference type="Pfam" id="PF12423">
    <property type="entry name" value="KIF1B"/>
    <property type="match status" value="1"/>
</dbReference>
<dbReference type="CDD" id="cd22726">
    <property type="entry name" value="FHA_KIF1A"/>
    <property type="match status" value="1"/>
</dbReference>
<comment type="similarity">
    <text evidence="18">Belongs to the TRAFAC class myosin-kinesin ATPase superfamily. Kinesin family.</text>
</comment>
<dbReference type="PROSITE" id="PS50067">
    <property type="entry name" value="KINESIN_MOTOR_2"/>
    <property type="match status" value="1"/>
</dbReference>
<keyword evidence="12" id="KW-0206">Cytoskeleton</keyword>
<evidence type="ECO:0000313" key="24">
    <source>
        <dbReference type="EMBL" id="NXW31144.1"/>
    </source>
</evidence>
<dbReference type="InterPro" id="IPR022140">
    <property type="entry name" value="Kinesin-like_KIF1-typ"/>
</dbReference>
<evidence type="ECO:0000256" key="11">
    <source>
        <dbReference type="ARBA" id="ARBA00023175"/>
    </source>
</evidence>
<feature type="region of interest" description="Disordered" evidence="20">
    <location>
        <begin position="875"/>
        <end position="912"/>
    </location>
</feature>
<dbReference type="SUPFAM" id="SSF52540">
    <property type="entry name" value="P-loop containing nucleoside triphosphate hydrolases"/>
    <property type="match status" value="1"/>
</dbReference>
<dbReference type="GO" id="GO:0008017">
    <property type="term" value="F:microtubule binding"/>
    <property type="evidence" value="ECO:0007669"/>
    <property type="project" value="InterPro"/>
</dbReference>
<evidence type="ECO:0000313" key="25">
    <source>
        <dbReference type="Proteomes" id="UP000556165"/>
    </source>
</evidence>
<evidence type="ECO:0000259" key="21">
    <source>
        <dbReference type="PROSITE" id="PS50003"/>
    </source>
</evidence>
<evidence type="ECO:0000256" key="4">
    <source>
        <dbReference type="ARBA" id="ARBA00022553"/>
    </source>
</evidence>
<dbReference type="EC" id="5.6.1.3" evidence="17"/>
<dbReference type="PRINTS" id="PR00380">
    <property type="entry name" value="KINESINHEAVY"/>
</dbReference>
<keyword evidence="4" id="KW-0597">Phosphoprotein</keyword>
<dbReference type="SMART" id="SM00129">
    <property type="entry name" value="KISc"/>
    <property type="match status" value="1"/>
</dbReference>
<reference evidence="24 25" key="1">
    <citation type="submission" date="2019-09" db="EMBL/GenBank/DDBJ databases">
        <title>Bird 10,000 Genomes (B10K) Project - Family phase.</title>
        <authorList>
            <person name="Zhang G."/>
        </authorList>
    </citation>
    <scope>NUCLEOTIDE SEQUENCE [LARGE SCALE GENOMIC DNA]</scope>
    <source>
        <strain evidence="24">B10K-DU-009-16</strain>
        <tissue evidence="24">Muscle</tissue>
    </source>
</reference>
<feature type="binding site" evidence="18">
    <location>
        <begin position="61"/>
        <end position="68"/>
    </location>
    <ligand>
        <name>ATP</name>
        <dbReference type="ChEBI" id="CHEBI:30616"/>
    </ligand>
</feature>
<sequence>ILNPKQPKETPKSFSFDYSYWSHTTPADINYASQKQVYRDIGEEMLQHAFEGYNVCIFAYGQTGAGKSYTMMGKQEKDQQGIIPQLCEDLFSRINETTNDNMSYSVEVSYMEIYCERVRDLLNPKNKGNLRVREHPLMGPYVEDLSKLAVTSYNDIQDLMDSGNKARTVAATNMNETSSRSHAVFNIIFTQKRHDAETDITTEKVSKISLVDLAGSERADSTGAKGTRLKEGANINKSLTTLGKVISALAEMPFPPLSIPQNKKKKKTDFIPYRDSVLTWLLRENLGGNSRTAMVAALSPADINYDETLSTLRYADRAKQIRCNAVINEDPNNKLIRELKDEVARLRDLLYAQGLGDIIDSKYRLVASGNVPDFENNNDARGVELSHRHDNLSTVTNAIAGISPSSSLSALSSRAASVASLHERIMFAPGSEEAIERLKETEKIIAELNETWEEKLRRTEAIRMEREALLAEMGVAMREDGGTLGVFSPKKTPHLVNLNEDPLMSECLLYYIKDGITRVGREDAEKRQDIVLSGHFIKEEHCLFRSDTKTGGEVIVTLEPCEGADTYVNGKKVTEPSILRSGNRIIMGKSHVFRFNHPEQARQERERTPCAETPAEPVDWAFAQRELLEKQGIDMKQEMEQRLQELEDQYRREREEANYLLEQQRLDYESKLEALQKQMDSRYYPEANEEEEEPEDEVQWTEREFELALWAFRKWKWYQFTSLRDLLWGNAIFLKEANAISVELKKKVQFQFVLLTDTLYSPLPPDLLPPDAAKDREKRPFPRTIVAVEVQDQKNGATHYWTLEKLRQRLDLMREMYDRAAEVPSSVIEDCDNVVTGGDPFYDRFPWFRLVGSSDISGCNSSPLFNTCMSERMADLTPSPTFSNPDSDITEPADEQHQGQEEEEEEEAEDLEEDIFPECPLCDGRDPFYDRSPLFSLVGRAFVYLSNLLYPVPLVHRVAIVSEKGEVKGFLRVAVQAISADEEAPDYGSGVRQSGTAKISFDDQHFEKSESCPAVGMSRSGTSQEELRIVEGQGQVSDMGPSADEVNNNTCAVTPEDLLLDSPEKPTSDGPLETALDHLKLGSIFTFRVTVLQASSISAEYADIFCQFNFIHRHDEAFSTEPLKNTGRGPPLGFYHVQNIAVEVTKSFIEYIKSQPIVFEVFGHYQQHPFPPLCKDVLSPLRPSRRHFPRVMPLSKPVPATKLSTMTRPSPGPCQCKYDLMVFFEICELEANGDYIPAVVDHRGGMPCHGTFLLHQGIQRRITVTLVHETGSLIRWKEVRELVVGRIRNTPEADESLIDPNILSLNILSSGYIHPSQDDRTFYQFEAAWDSSMHNSLLLNRVTPYREKIYITLSAYIEARNLMENCTQPAVITKDFCMVFYSRDAKLPASRSIRNLFGSGSLRASESNRVTGVYELSLCRVADAGSPGMQRRRRRVLDTSVAYVRGEENLAGWRPRSDSLILDHQWELEKLSLLQEVEKTRHYLLLREKLEMTQRLGLETLSPCSSEDSESRSTSCVSSPLSVDGPPESRTSLPETPSERQKELAVKCLRLLTHTFNREYSHSHVCISASESKLSEMSVTLMRDPSMPALGVTTLTPSSTCPSLVEGRYNAMEVRPPQVSSRAESPDLEPTVEGEQKRSPARRPEEEKEPQRLLVPDIQEIRVSPIVSKKGYLHFLEPHTNGWVKRFVVVRRPYVYIYNSDKDAVERAILNLSKAQVEYSEDQQAMLKVGHPQPAPSCAPLRARDSALALLRQTPNTFAVCTEHRGILLQASSDKDMHDWLYAFNPLLAGSIR</sequence>
<feature type="compositionally biased region" description="Polar residues" evidence="20">
    <location>
        <begin position="878"/>
        <end position="887"/>
    </location>
</feature>
<dbReference type="Pfam" id="PF00498">
    <property type="entry name" value="FHA"/>
    <property type="match status" value="1"/>
</dbReference>
<dbReference type="Gene3D" id="2.60.200.20">
    <property type="match status" value="1"/>
</dbReference>
<evidence type="ECO:0000256" key="10">
    <source>
        <dbReference type="ARBA" id="ARBA00023136"/>
    </source>
</evidence>
<dbReference type="GO" id="GO:0030658">
    <property type="term" value="C:transport vesicle membrane"/>
    <property type="evidence" value="ECO:0007669"/>
    <property type="project" value="UniProtKB-SubCell"/>
</dbReference>
<comment type="caution">
    <text evidence="24">The sequence shown here is derived from an EMBL/GenBank/DDBJ whole genome shotgun (WGS) entry which is preliminary data.</text>
</comment>
<dbReference type="FunFam" id="2.60.200.20:FF:000001">
    <property type="entry name" value="Kinesin family member 1B"/>
    <property type="match status" value="1"/>
</dbReference>
<evidence type="ECO:0000256" key="7">
    <source>
        <dbReference type="ARBA" id="ARBA00022840"/>
    </source>
</evidence>
<dbReference type="PANTHER" id="PTHR47117:SF2">
    <property type="entry name" value="KINESIN-LIKE PROTEIN KIF1A ISOFORM X1"/>
    <property type="match status" value="1"/>
</dbReference>
<dbReference type="PANTHER" id="PTHR47117">
    <property type="entry name" value="STAR-RELATED LIPID TRANSFER PROTEIN 9"/>
    <property type="match status" value="1"/>
</dbReference>
<protein>
    <recommendedName>
        <fullName evidence="17">plus-end-directed kinesin ATPase</fullName>
        <ecNumber evidence="17">5.6.1.3</ecNumber>
    </recommendedName>
</protein>
<evidence type="ECO:0000259" key="23">
    <source>
        <dbReference type="PROSITE" id="PS50067"/>
    </source>
</evidence>
<dbReference type="InterPro" id="IPR000253">
    <property type="entry name" value="FHA_dom"/>
</dbReference>
<evidence type="ECO:0000256" key="12">
    <source>
        <dbReference type="ARBA" id="ARBA00023212"/>
    </source>
</evidence>
<dbReference type="InterPro" id="IPR019821">
    <property type="entry name" value="Kinesin_motor_CS"/>
</dbReference>
<evidence type="ECO:0000256" key="16">
    <source>
        <dbReference type="ARBA" id="ARBA00050273"/>
    </source>
</evidence>
<evidence type="ECO:0000256" key="20">
    <source>
        <dbReference type="SAM" id="MobiDB-lite"/>
    </source>
</evidence>
<keyword evidence="5" id="KW-0493">Microtubule</keyword>
<keyword evidence="14" id="KW-0968">Cytoplasmic vesicle</keyword>
<dbReference type="Gene3D" id="2.30.29.30">
    <property type="entry name" value="Pleckstrin-homology domain (PH domain)/Phosphotyrosine-binding domain (PTB)"/>
    <property type="match status" value="1"/>
</dbReference>
<evidence type="ECO:0000259" key="22">
    <source>
        <dbReference type="PROSITE" id="PS50006"/>
    </source>
</evidence>
<evidence type="ECO:0000256" key="13">
    <source>
        <dbReference type="ARBA" id="ARBA00023235"/>
    </source>
</evidence>
<keyword evidence="10" id="KW-0472">Membrane</keyword>